<reference evidence="7" key="1">
    <citation type="submission" date="2020-10" db="EMBL/GenBank/DDBJ databases">
        <title>High-Quality Genome Resource of Clonostachys rosea strain S41 by Oxford Nanopore Long-Read Sequencing.</title>
        <authorList>
            <person name="Wang H."/>
        </authorList>
    </citation>
    <scope>NUCLEOTIDE SEQUENCE</scope>
    <source>
        <strain evidence="7">S41</strain>
    </source>
</reference>
<comment type="subcellular location">
    <subcellularLocation>
        <location evidence="1">Nucleus</location>
    </subcellularLocation>
</comment>
<dbReference type="EMBL" id="JADCTT010000006">
    <property type="protein sequence ID" value="KAF9750379.1"/>
    <property type="molecule type" value="Genomic_DNA"/>
</dbReference>
<dbReference type="GO" id="GO:0000981">
    <property type="term" value="F:DNA-binding transcription factor activity, RNA polymerase II-specific"/>
    <property type="evidence" value="ECO:0007669"/>
    <property type="project" value="InterPro"/>
</dbReference>
<dbReference type="PANTHER" id="PTHR47338:SF20">
    <property type="entry name" value="ZN(II)2CYS6 TRANSCRIPTION FACTOR (EUROFUNG)"/>
    <property type="match status" value="1"/>
</dbReference>
<evidence type="ECO:0000313" key="8">
    <source>
        <dbReference type="Proteomes" id="UP000616885"/>
    </source>
</evidence>
<keyword evidence="4" id="KW-0804">Transcription</keyword>
<evidence type="ECO:0000259" key="6">
    <source>
        <dbReference type="Pfam" id="PF04082"/>
    </source>
</evidence>
<dbReference type="Pfam" id="PF04082">
    <property type="entry name" value="Fungal_trans"/>
    <property type="match status" value="1"/>
</dbReference>
<name>A0A8H7N761_BIOOC</name>
<evidence type="ECO:0000256" key="4">
    <source>
        <dbReference type="ARBA" id="ARBA00023163"/>
    </source>
</evidence>
<sequence length="178" mass="19914">MVVETAAEYFNTIHVWLPFISKKRMDLGIPTQNQGPDLAMLFLAMKLCISDLNGTQKFSLYTICKDFLSALERGGLMTLLGLQASILVALFEHIHVTYPAAWMSIGTCARYAMLLGVTSSTEAYSVLRKVTSWTEIEERRRTGWVLFALDRLSGTGNERSYALPPLTREARLLGDDDS</sequence>
<evidence type="ECO:0000256" key="2">
    <source>
        <dbReference type="ARBA" id="ARBA00022723"/>
    </source>
</evidence>
<evidence type="ECO:0000256" key="1">
    <source>
        <dbReference type="ARBA" id="ARBA00004123"/>
    </source>
</evidence>
<evidence type="ECO:0000313" key="7">
    <source>
        <dbReference type="EMBL" id="KAF9750379.1"/>
    </source>
</evidence>
<dbReference type="AlphaFoldDB" id="A0A8H7N761"/>
<dbReference type="CDD" id="cd12148">
    <property type="entry name" value="fungal_TF_MHR"/>
    <property type="match status" value="1"/>
</dbReference>
<evidence type="ECO:0000256" key="3">
    <source>
        <dbReference type="ARBA" id="ARBA00023015"/>
    </source>
</evidence>
<feature type="domain" description="Xylanolytic transcriptional activator regulatory" evidence="6">
    <location>
        <begin position="8"/>
        <end position="154"/>
    </location>
</feature>
<dbReference type="GO" id="GO:0006351">
    <property type="term" value="P:DNA-templated transcription"/>
    <property type="evidence" value="ECO:0007669"/>
    <property type="project" value="InterPro"/>
</dbReference>
<keyword evidence="2" id="KW-0479">Metal-binding</keyword>
<dbReference type="InterPro" id="IPR007219">
    <property type="entry name" value="XnlR_reg_dom"/>
</dbReference>
<dbReference type="PANTHER" id="PTHR47338">
    <property type="entry name" value="ZN(II)2CYS6 TRANSCRIPTION FACTOR (EUROFUNG)-RELATED"/>
    <property type="match status" value="1"/>
</dbReference>
<dbReference type="InterPro" id="IPR050815">
    <property type="entry name" value="TF_fung"/>
</dbReference>
<keyword evidence="3" id="KW-0805">Transcription regulation</keyword>
<gene>
    <name evidence="7" type="ORF">IM811_014599</name>
</gene>
<dbReference type="Proteomes" id="UP000616885">
    <property type="component" value="Unassembled WGS sequence"/>
</dbReference>
<protein>
    <recommendedName>
        <fullName evidence="6">Xylanolytic transcriptional activator regulatory domain-containing protein</fullName>
    </recommendedName>
</protein>
<comment type="caution">
    <text evidence="7">The sequence shown here is derived from an EMBL/GenBank/DDBJ whole genome shotgun (WGS) entry which is preliminary data.</text>
</comment>
<keyword evidence="5" id="KW-0539">Nucleus</keyword>
<evidence type="ECO:0000256" key="5">
    <source>
        <dbReference type="ARBA" id="ARBA00023242"/>
    </source>
</evidence>
<dbReference type="GO" id="GO:0005634">
    <property type="term" value="C:nucleus"/>
    <property type="evidence" value="ECO:0007669"/>
    <property type="project" value="UniProtKB-SubCell"/>
</dbReference>
<dbReference type="GO" id="GO:0003677">
    <property type="term" value="F:DNA binding"/>
    <property type="evidence" value="ECO:0007669"/>
    <property type="project" value="InterPro"/>
</dbReference>
<dbReference type="GO" id="GO:0008270">
    <property type="term" value="F:zinc ion binding"/>
    <property type="evidence" value="ECO:0007669"/>
    <property type="project" value="InterPro"/>
</dbReference>
<accession>A0A8H7N761</accession>
<proteinExistence type="predicted"/>
<organism evidence="7 8">
    <name type="scientific">Bionectria ochroleuca</name>
    <name type="common">Gliocladium roseum</name>
    <dbReference type="NCBI Taxonomy" id="29856"/>
    <lineage>
        <taxon>Eukaryota</taxon>
        <taxon>Fungi</taxon>
        <taxon>Dikarya</taxon>
        <taxon>Ascomycota</taxon>
        <taxon>Pezizomycotina</taxon>
        <taxon>Sordariomycetes</taxon>
        <taxon>Hypocreomycetidae</taxon>
        <taxon>Hypocreales</taxon>
        <taxon>Bionectriaceae</taxon>
        <taxon>Clonostachys</taxon>
    </lineage>
</organism>